<name>A0A3B1E210_9ZZZZ</name>
<feature type="domain" description="BPL/LPL catalytic" evidence="1">
    <location>
        <begin position="33"/>
        <end position="219"/>
    </location>
</feature>
<dbReference type="InterPro" id="IPR050664">
    <property type="entry name" value="Octanoyltrans_LipM/LipL"/>
</dbReference>
<dbReference type="InterPro" id="IPR004143">
    <property type="entry name" value="BPL_LPL_catalytic"/>
</dbReference>
<dbReference type="EMBL" id="UOGL01000014">
    <property type="protein sequence ID" value="VAX35847.1"/>
    <property type="molecule type" value="Genomic_DNA"/>
</dbReference>
<dbReference type="SUPFAM" id="SSF55681">
    <property type="entry name" value="Class II aaRS and biotin synthetases"/>
    <property type="match status" value="1"/>
</dbReference>
<dbReference type="PANTHER" id="PTHR43679:SF2">
    <property type="entry name" value="OCTANOYL-[GCVH]:PROTEIN N-OCTANOYLTRANSFERASE"/>
    <property type="match status" value="1"/>
</dbReference>
<dbReference type="PANTHER" id="PTHR43679">
    <property type="entry name" value="OCTANOYLTRANSFERASE LIPM-RELATED"/>
    <property type="match status" value="1"/>
</dbReference>
<reference evidence="2" key="1">
    <citation type="submission" date="2018-06" db="EMBL/GenBank/DDBJ databases">
        <authorList>
            <person name="Zhirakovskaya E."/>
        </authorList>
    </citation>
    <scope>NUCLEOTIDE SEQUENCE</scope>
</reference>
<protein>
    <submittedName>
        <fullName evidence="2">Lipoate-protein ligase A</fullName>
    </submittedName>
</protein>
<sequence>MSDSSVRVIIDTTPHSGQWNMACDETLLISACDNNLCTFRWYLWEEATLSLGYFQKVEPSFFKNDRWATLPKVKRLSGGGAILHHHEITYSCALPATHPLAENPAKLYQKIHEQIIATLKKEGIQLHLRGEGKVTPHDPFLCFQRGDANDVIFEKHKVLGSAQRRRRGALLQHGSLLLSKSKWAPEIPGILDLVSLGFDSHKLLEKLAQATVPILGEPDFEQPVTEKEKNCINHLIESRYRHLNWSSKKQKT</sequence>
<evidence type="ECO:0000313" key="2">
    <source>
        <dbReference type="EMBL" id="VAX35847.1"/>
    </source>
</evidence>
<gene>
    <name evidence="2" type="ORF">MNBD_PLANCTO02-550</name>
</gene>
<organism evidence="2">
    <name type="scientific">hydrothermal vent metagenome</name>
    <dbReference type="NCBI Taxonomy" id="652676"/>
    <lineage>
        <taxon>unclassified sequences</taxon>
        <taxon>metagenomes</taxon>
        <taxon>ecological metagenomes</taxon>
    </lineage>
</organism>
<dbReference type="InterPro" id="IPR045864">
    <property type="entry name" value="aa-tRNA-synth_II/BPL/LPL"/>
</dbReference>
<dbReference type="AlphaFoldDB" id="A0A3B1E210"/>
<proteinExistence type="predicted"/>
<dbReference type="Gene3D" id="3.30.930.10">
    <property type="entry name" value="Bira Bifunctional Protein, Domain 2"/>
    <property type="match status" value="1"/>
</dbReference>
<evidence type="ECO:0000259" key="1">
    <source>
        <dbReference type="PROSITE" id="PS51733"/>
    </source>
</evidence>
<keyword evidence="2" id="KW-0436">Ligase</keyword>
<dbReference type="GO" id="GO:0016874">
    <property type="term" value="F:ligase activity"/>
    <property type="evidence" value="ECO:0007669"/>
    <property type="project" value="UniProtKB-KW"/>
</dbReference>
<dbReference type="PROSITE" id="PS51733">
    <property type="entry name" value="BPL_LPL_CATALYTIC"/>
    <property type="match status" value="1"/>
</dbReference>
<dbReference type="Pfam" id="PF21948">
    <property type="entry name" value="LplA-B_cat"/>
    <property type="match status" value="1"/>
</dbReference>
<accession>A0A3B1E210</accession>